<dbReference type="PANTHER" id="PTHR46654">
    <property type="entry name" value="E3 UBIQUITIN-PROTEIN LIGASE HECTD3"/>
    <property type="match status" value="1"/>
</dbReference>
<comment type="caution">
    <text evidence="2">Lacks conserved residue(s) required for the propagation of feature annotation.</text>
</comment>
<dbReference type="EMBL" id="CAJOBS010019471">
    <property type="protein sequence ID" value="CAF4966396.1"/>
    <property type="molecule type" value="Genomic_DNA"/>
</dbReference>
<dbReference type="Gene3D" id="3.90.1750.10">
    <property type="entry name" value="Hect, E3 ligase catalytic domains"/>
    <property type="match status" value="1"/>
</dbReference>
<organism evidence="4 5">
    <name type="scientific">Rotaria socialis</name>
    <dbReference type="NCBI Taxonomy" id="392032"/>
    <lineage>
        <taxon>Eukaryota</taxon>
        <taxon>Metazoa</taxon>
        <taxon>Spiralia</taxon>
        <taxon>Gnathifera</taxon>
        <taxon>Rotifera</taxon>
        <taxon>Eurotatoria</taxon>
        <taxon>Bdelloidea</taxon>
        <taxon>Philodinida</taxon>
        <taxon>Philodinidae</taxon>
        <taxon>Rotaria</taxon>
    </lineage>
</organism>
<gene>
    <name evidence="4" type="ORF">TOA249_LOCUS34414</name>
</gene>
<sequence>MHYRQYRINEFHRQIEFIRQGLYSVVPWAYMTLFTAHELEEAVCGKGYIDIEMLKRHTRYKNDSAS</sequence>
<accession>A0A821YW05</accession>
<feature type="non-terminal residue" evidence="4">
    <location>
        <position position="66"/>
    </location>
</feature>
<keyword evidence="1 2" id="KW-0833">Ubl conjugation pathway</keyword>
<dbReference type="Pfam" id="PF00632">
    <property type="entry name" value="HECT"/>
    <property type="match status" value="1"/>
</dbReference>
<dbReference type="PANTHER" id="PTHR46654:SF1">
    <property type="entry name" value="E3 UBIQUITIN-PROTEIN LIGASE HECTD3"/>
    <property type="match status" value="1"/>
</dbReference>
<protein>
    <recommendedName>
        <fullName evidence="3">HECT domain-containing protein</fullName>
    </recommendedName>
</protein>
<dbReference type="PROSITE" id="PS50237">
    <property type="entry name" value="HECT"/>
    <property type="match status" value="1"/>
</dbReference>
<reference evidence="4" key="1">
    <citation type="submission" date="2021-02" db="EMBL/GenBank/DDBJ databases">
        <authorList>
            <person name="Nowell W R."/>
        </authorList>
    </citation>
    <scope>NUCLEOTIDE SEQUENCE</scope>
</reference>
<dbReference type="AlphaFoldDB" id="A0A821YW05"/>
<comment type="caution">
    <text evidence="4">The sequence shown here is derived from an EMBL/GenBank/DDBJ whole genome shotgun (WGS) entry which is preliminary data.</text>
</comment>
<dbReference type="SUPFAM" id="SSF56204">
    <property type="entry name" value="Hect, E3 ligase catalytic domain"/>
    <property type="match status" value="1"/>
</dbReference>
<evidence type="ECO:0000256" key="2">
    <source>
        <dbReference type="PROSITE-ProRule" id="PRU00104"/>
    </source>
</evidence>
<dbReference type="InterPro" id="IPR042469">
    <property type="entry name" value="HECTD3"/>
</dbReference>
<evidence type="ECO:0000256" key="1">
    <source>
        <dbReference type="ARBA" id="ARBA00022786"/>
    </source>
</evidence>
<evidence type="ECO:0000313" key="5">
    <source>
        <dbReference type="Proteomes" id="UP000663838"/>
    </source>
</evidence>
<dbReference type="Proteomes" id="UP000663838">
    <property type="component" value="Unassembled WGS sequence"/>
</dbReference>
<feature type="domain" description="HECT" evidence="3">
    <location>
        <begin position="12"/>
        <end position="66"/>
    </location>
</feature>
<evidence type="ECO:0000313" key="4">
    <source>
        <dbReference type="EMBL" id="CAF4966396.1"/>
    </source>
</evidence>
<evidence type="ECO:0000259" key="3">
    <source>
        <dbReference type="PROSITE" id="PS50237"/>
    </source>
</evidence>
<proteinExistence type="predicted"/>
<dbReference type="InterPro" id="IPR000569">
    <property type="entry name" value="HECT_dom"/>
</dbReference>
<dbReference type="GO" id="GO:0004842">
    <property type="term" value="F:ubiquitin-protein transferase activity"/>
    <property type="evidence" value="ECO:0007669"/>
    <property type="project" value="InterPro"/>
</dbReference>
<name>A0A821YW05_9BILA</name>
<dbReference type="InterPro" id="IPR035983">
    <property type="entry name" value="Hect_E3_ubiquitin_ligase"/>
</dbReference>